<sequence>MWGDLVCSFGRGEFKFLNWIAPDLRRLLSKILDPNPKTRISMAKIMESSWFKRGLEKPTITRNEDQELAPLDALLVKKLF</sequence>
<dbReference type="Proteomes" id="UP000008827">
    <property type="component" value="Chromosome 3"/>
</dbReference>
<dbReference type="Gene3D" id="1.10.510.10">
    <property type="entry name" value="Transferase(Phosphotransferase) domain 1"/>
    <property type="match status" value="1"/>
</dbReference>
<reference evidence="7" key="2">
    <citation type="submission" date="2018-02" db="UniProtKB">
        <authorList>
            <consortium name="EnsemblPlants"/>
        </authorList>
    </citation>
    <scope>IDENTIFICATION</scope>
    <source>
        <strain evidence="7">Williams 82</strain>
    </source>
</reference>
<dbReference type="EMBL" id="CM000836">
    <property type="protein sequence ID" value="KRH65457.1"/>
    <property type="molecule type" value="Genomic_DNA"/>
</dbReference>
<evidence type="ECO:0008006" key="9">
    <source>
        <dbReference type="Google" id="ProtNLM"/>
    </source>
</evidence>
<evidence type="ECO:0000256" key="3">
    <source>
        <dbReference type="ARBA" id="ARBA00022741"/>
    </source>
</evidence>
<keyword evidence="3" id="KW-0547">Nucleotide-binding</keyword>
<dbReference type="STRING" id="3847.A0A0R0KEZ0"/>
<dbReference type="EnsemblPlants" id="KRH65457">
    <property type="protein sequence ID" value="KRH65457"/>
    <property type="gene ID" value="GLYMA_03G037200"/>
</dbReference>
<dbReference type="SUPFAM" id="SSF56112">
    <property type="entry name" value="Protein kinase-like (PK-like)"/>
    <property type="match status" value="1"/>
</dbReference>
<keyword evidence="4" id="KW-0418">Kinase</keyword>
<evidence type="ECO:0000256" key="4">
    <source>
        <dbReference type="ARBA" id="ARBA00022777"/>
    </source>
</evidence>
<dbReference type="GO" id="GO:0005524">
    <property type="term" value="F:ATP binding"/>
    <property type="evidence" value="ECO:0007669"/>
    <property type="project" value="UniProtKB-KW"/>
</dbReference>
<dbReference type="Gramene" id="KRH65457">
    <property type="protein sequence ID" value="KRH65457"/>
    <property type="gene ID" value="GLYMA_03G037200"/>
</dbReference>
<dbReference type="InParanoid" id="A0A0R0KEZ0"/>
<protein>
    <recommendedName>
        <fullName evidence="9">Protein kinase domain-containing protein</fullName>
    </recommendedName>
</protein>
<proteinExistence type="predicted"/>
<reference evidence="6" key="3">
    <citation type="submission" date="2018-07" db="EMBL/GenBank/DDBJ databases">
        <title>WGS assembly of Glycine max.</title>
        <authorList>
            <person name="Schmutz J."/>
            <person name="Cannon S."/>
            <person name="Schlueter J."/>
            <person name="Ma J."/>
            <person name="Mitros T."/>
            <person name="Nelson W."/>
            <person name="Hyten D."/>
            <person name="Song Q."/>
            <person name="Thelen J."/>
            <person name="Cheng J."/>
            <person name="Xu D."/>
            <person name="Hellsten U."/>
            <person name="May G."/>
            <person name="Yu Y."/>
            <person name="Sakurai T."/>
            <person name="Umezawa T."/>
            <person name="Bhattacharyya M."/>
            <person name="Sandhu D."/>
            <person name="Valliyodan B."/>
            <person name="Lindquist E."/>
            <person name="Peto M."/>
            <person name="Grant D."/>
            <person name="Shu S."/>
            <person name="Goodstein D."/>
            <person name="Barry K."/>
            <person name="Futrell-Griggs M."/>
            <person name="Abernathy B."/>
            <person name="Du J."/>
            <person name="Tian Z."/>
            <person name="Zhu L."/>
            <person name="Gill N."/>
            <person name="Joshi T."/>
            <person name="Libault M."/>
            <person name="Sethuraman A."/>
            <person name="Zhang X."/>
            <person name="Shinozaki K."/>
            <person name="Nguyen H."/>
            <person name="Wing R."/>
            <person name="Cregan P."/>
            <person name="Specht J."/>
            <person name="Grimwood J."/>
            <person name="Rokhsar D."/>
            <person name="Stacey G."/>
            <person name="Shoemaker R."/>
            <person name="Jackson S."/>
        </authorList>
    </citation>
    <scope>NUCLEOTIDE SEQUENCE</scope>
    <source>
        <tissue evidence="6">Callus</tissue>
    </source>
</reference>
<organism evidence="6">
    <name type="scientific">Glycine max</name>
    <name type="common">Soybean</name>
    <name type="synonym">Glycine hispida</name>
    <dbReference type="NCBI Taxonomy" id="3847"/>
    <lineage>
        <taxon>Eukaryota</taxon>
        <taxon>Viridiplantae</taxon>
        <taxon>Streptophyta</taxon>
        <taxon>Embryophyta</taxon>
        <taxon>Tracheophyta</taxon>
        <taxon>Spermatophyta</taxon>
        <taxon>Magnoliopsida</taxon>
        <taxon>eudicotyledons</taxon>
        <taxon>Gunneridae</taxon>
        <taxon>Pentapetalae</taxon>
        <taxon>rosids</taxon>
        <taxon>fabids</taxon>
        <taxon>Fabales</taxon>
        <taxon>Fabaceae</taxon>
        <taxon>Papilionoideae</taxon>
        <taxon>50 kb inversion clade</taxon>
        <taxon>NPAAA clade</taxon>
        <taxon>indigoferoid/millettioid clade</taxon>
        <taxon>Phaseoleae</taxon>
        <taxon>Glycine</taxon>
        <taxon>Glycine subgen. Soja</taxon>
    </lineage>
</organism>
<accession>A0A0R0KEZ0</accession>
<evidence type="ECO:0000313" key="7">
    <source>
        <dbReference type="EnsemblPlants" id="KRH65457"/>
    </source>
</evidence>
<evidence type="ECO:0000256" key="2">
    <source>
        <dbReference type="ARBA" id="ARBA00022679"/>
    </source>
</evidence>
<reference evidence="6 7" key="1">
    <citation type="journal article" date="2010" name="Nature">
        <title>Genome sequence of the palaeopolyploid soybean.</title>
        <authorList>
            <person name="Schmutz J."/>
            <person name="Cannon S.B."/>
            <person name="Schlueter J."/>
            <person name="Ma J."/>
            <person name="Mitros T."/>
            <person name="Nelson W."/>
            <person name="Hyten D.L."/>
            <person name="Song Q."/>
            <person name="Thelen J.J."/>
            <person name="Cheng J."/>
            <person name="Xu D."/>
            <person name="Hellsten U."/>
            <person name="May G.D."/>
            <person name="Yu Y."/>
            <person name="Sakurai T."/>
            <person name="Umezawa T."/>
            <person name="Bhattacharyya M.K."/>
            <person name="Sandhu D."/>
            <person name="Valliyodan B."/>
            <person name="Lindquist E."/>
            <person name="Peto M."/>
            <person name="Grant D."/>
            <person name="Shu S."/>
            <person name="Goodstein D."/>
            <person name="Barry K."/>
            <person name="Futrell-Griggs M."/>
            <person name="Abernathy B."/>
            <person name="Du J."/>
            <person name="Tian Z."/>
            <person name="Zhu L."/>
            <person name="Gill N."/>
            <person name="Joshi T."/>
            <person name="Libault M."/>
            <person name="Sethuraman A."/>
            <person name="Zhang X.-C."/>
            <person name="Shinozaki K."/>
            <person name="Nguyen H.T."/>
            <person name="Wing R.A."/>
            <person name="Cregan P."/>
            <person name="Specht J."/>
            <person name="Grimwood J."/>
            <person name="Rokhsar D."/>
            <person name="Stacey G."/>
            <person name="Shoemaker R.C."/>
            <person name="Jackson S.A."/>
        </authorList>
    </citation>
    <scope>NUCLEOTIDE SEQUENCE [LARGE SCALE GENOMIC DNA]</scope>
    <source>
        <strain evidence="7">cv. Williams 82</strain>
        <tissue evidence="6">Callus</tissue>
    </source>
</reference>
<dbReference type="SMR" id="A0A0R0KEZ0"/>
<gene>
    <name evidence="6" type="ORF">GLYMA_03G037200</name>
</gene>
<keyword evidence="5" id="KW-0067">ATP-binding</keyword>
<dbReference type="OrthoDB" id="1746095at2759"/>
<evidence type="ECO:0000313" key="8">
    <source>
        <dbReference type="Proteomes" id="UP000008827"/>
    </source>
</evidence>
<keyword evidence="8" id="KW-1185">Reference proteome</keyword>
<keyword evidence="2" id="KW-0808">Transferase</keyword>
<dbReference type="GO" id="GO:0004674">
    <property type="term" value="F:protein serine/threonine kinase activity"/>
    <property type="evidence" value="ECO:0007669"/>
    <property type="project" value="UniProtKB-KW"/>
</dbReference>
<keyword evidence="1" id="KW-0723">Serine/threonine-protein kinase</keyword>
<dbReference type="AlphaFoldDB" id="A0A0R0KEZ0"/>
<dbReference type="PANTHER" id="PTHR43895:SF28">
    <property type="entry name" value="CBL-INTERACTING SERINE_THREONINE-PROTEIN KINASE 15"/>
    <property type="match status" value="1"/>
</dbReference>
<evidence type="ECO:0000313" key="6">
    <source>
        <dbReference type="EMBL" id="KRH65457.1"/>
    </source>
</evidence>
<name>A0A0R0KEZ0_SOYBN</name>
<dbReference type="PANTHER" id="PTHR43895">
    <property type="entry name" value="CALCIUM/CALMODULIN-DEPENDENT PROTEIN KINASE KINASE-RELATED"/>
    <property type="match status" value="1"/>
</dbReference>
<dbReference type="InterPro" id="IPR011009">
    <property type="entry name" value="Kinase-like_dom_sf"/>
</dbReference>
<evidence type="ECO:0000256" key="5">
    <source>
        <dbReference type="ARBA" id="ARBA00022840"/>
    </source>
</evidence>
<evidence type="ECO:0000256" key="1">
    <source>
        <dbReference type="ARBA" id="ARBA00022527"/>
    </source>
</evidence>